<keyword evidence="7" id="KW-1185">Reference proteome</keyword>
<dbReference type="EMBL" id="SJPV01000002">
    <property type="protein sequence ID" value="TWU41026.1"/>
    <property type="molecule type" value="Genomic_DNA"/>
</dbReference>
<dbReference type="Pfam" id="PF04079">
    <property type="entry name" value="SMC_ScpB"/>
    <property type="match status" value="1"/>
</dbReference>
<feature type="compositionally biased region" description="Low complexity" evidence="5">
    <location>
        <begin position="19"/>
        <end position="28"/>
    </location>
</feature>
<keyword evidence="3" id="KW-0159">Chromosome partition</keyword>
<evidence type="ECO:0000256" key="1">
    <source>
        <dbReference type="ARBA" id="ARBA00022490"/>
    </source>
</evidence>
<keyword evidence="4" id="KW-0131">Cell cycle</keyword>
<proteinExistence type="predicted"/>
<dbReference type="GO" id="GO:0051304">
    <property type="term" value="P:chromosome separation"/>
    <property type="evidence" value="ECO:0007669"/>
    <property type="project" value="InterPro"/>
</dbReference>
<feature type="compositionally biased region" description="Acidic residues" evidence="5">
    <location>
        <begin position="42"/>
        <end position="59"/>
    </location>
</feature>
<feature type="compositionally biased region" description="Basic and acidic residues" evidence="5">
    <location>
        <begin position="30"/>
        <end position="41"/>
    </location>
</feature>
<keyword evidence="2" id="KW-0132">Cell division</keyword>
<dbReference type="Proteomes" id="UP000319143">
    <property type="component" value="Unassembled WGS sequence"/>
</dbReference>
<dbReference type="OrthoDB" id="258422at2"/>
<name>A0A5C6E100_9BACT</name>
<reference evidence="6 7" key="1">
    <citation type="submission" date="2019-02" db="EMBL/GenBank/DDBJ databases">
        <title>Deep-cultivation of Planctomycetes and their phenomic and genomic characterization uncovers novel biology.</title>
        <authorList>
            <person name="Wiegand S."/>
            <person name="Jogler M."/>
            <person name="Boedeker C."/>
            <person name="Pinto D."/>
            <person name="Vollmers J."/>
            <person name="Rivas-Marin E."/>
            <person name="Kohn T."/>
            <person name="Peeters S.H."/>
            <person name="Heuer A."/>
            <person name="Rast P."/>
            <person name="Oberbeckmann S."/>
            <person name="Bunk B."/>
            <person name="Jeske O."/>
            <person name="Meyerdierks A."/>
            <person name="Storesund J.E."/>
            <person name="Kallscheuer N."/>
            <person name="Luecker S."/>
            <person name="Lage O.M."/>
            <person name="Pohl T."/>
            <person name="Merkel B.J."/>
            <person name="Hornburger P."/>
            <person name="Mueller R.-W."/>
            <person name="Bruemmer F."/>
            <person name="Labrenz M."/>
            <person name="Spormann A.M."/>
            <person name="Op Den Camp H."/>
            <person name="Overmann J."/>
            <person name="Amann R."/>
            <person name="Jetten M.S.M."/>
            <person name="Mascher T."/>
            <person name="Medema M.H."/>
            <person name="Devos D.P."/>
            <person name="Kaster A.-K."/>
            <person name="Ovreas L."/>
            <person name="Rohde M."/>
            <person name="Galperin M.Y."/>
            <person name="Jogler C."/>
        </authorList>
    </citation>
    <scope>NUCLEOTIDE SEQUENCE [LARGE SCALE GENOMIC DNA]</scope>
    <source>
        <strain evidence="6 7">Poly41</strain>
    </source>
</reference>
<feature type="compositionally biased region" description="Acidic residues" evidence="5">
    <location>
        <begin position="1"/>
        <end position="18"/>
    </location>
</feature>
<feature type="region of interest" description="Disordered" evidence="5">
    <location>
        <begin position="1"/>
        <end position="59"/>
    </location>
</feature>
<sequence length="248" mass="27508">MSDEANEDERESEEELSLDDLGAAYARAAAKHDPEAFRASETDGEADDGDASSVEQDDDELIDPIAEDELVTPEAIIEGALFVGHPENRLFTAERLASLMREVSAQEVVELIERLNESYRDAGQSLRIVQHDGGYRMTISPDVEDVRRSFVGKVREARLSQGAIEALALVAYQPGITAQKVQDQRGRDCGPLLNQLVRRQLLHLVRKPPETGGKPVPHYYPTERFLTLFELESLGDLPQVEEGLRGVT</sequence>
<dbReference type="AlphaFoldDB" id="A0A5C6E100"/>
<protein>
    <submittedName>
        <fullName evidence="6">Segregation and condensation protein B</fullName>
    </submittedName>
</protein>
<comment type="caution">
    <text evidence="6">The sequence shown here is derived from an EMBL/GenBank/DDBJ whole genome shotgun (WGS) entry which is preliminary data.</text>
</comment>
<dbReference type="Gene3D" id="1.10.10.10">
    <property type="entry name" value="Winged helix-like DNA-binding domain superfamily/Winged helix DNA-binding domain"/>
    <property type="match status" value="2"/>
</dbReference>
<dbReference type="InterPro" id="IPR036390">
    <property type="entry name" value="WH_DNA-bd_sf"/>
</dbReference>
<evidence type="ECO:0000256" key="4">
    <source>
        <dbReference type="ARBA" id="ARBA00023306"/>
    </source>
</evidence>
<dbReference type="PANTHER" id="PTHR34298">
    <property type="entry name" value="SEGREGATION AND CONDENSATION PROTEIN B"/>
    <property type="match status" value="1"/>
</dbReference>
<dbReference type="SUPFAM" id="SSF46785">
    <property type="entry name" value="Winged helix' DNA-binding domain"/>
    <property type="match status" value="2"/>
</dbReference>
<evidence type="ECO:0000313" key="6">
    <source>
        <dbReference type="EMBL" id="TWU41026.1"/>
    </source>
</evidence>
<dbReference type="GO" id="GO:0051301">
    <property type="term" value="P:cell division"/>
    <property type="evidence" value="ECO:0007669"/>
    <property type="project" value="UniProtKB-KW"/>
</dbReference>
<dbReference type="InterPro" id="IPR036388">
    <property type="entry name" value="WH-like_DNA-bd_sf"/>
</dbReference>
<dbReference type="PANTHER" id="PTHR34298:SF2">
    <property type="entry name" value="SEGREGATION AND CONDENSATION PROTEIN B"/>
    <property type="match status" value="1"/>
</dbReference>
<organism evidence="6 7">
    <name type="scientific">Novipirellula artificiosorum</name>
    <dbReference type="NCBI Taxonomy" id="2528016"/>
    <lineage>
        <taxon>Bacteria</taxon>
        <taxon>Pseudomonadati</taxon>
        <taxon>Planctomycetota</taxon>
        <taxon>Planctomycetia</taxon>
        <taxon>Pirellulales</taxon>
        <taxon>Pirellulaceae</taxon>
        <taxon>Novipirellula</taxon>
    </lineage>
</organism>
<accession>A0A5C6E100</accession>
<dbReference type="InterPro" id="IPR005234">
    <property type="entry name" value="ScpB_csome_segregation"/>
</dbReference>
<evidence type="ECO:0000313" key="7">
    <source>
        <dbReference type="Proteomes" id="UP000319143"/>
    </source>
</evidence>
<dbReference type="RefSeq" id="WP_146525527.1">
    <property type="nucleotide sequence ID" value="NZ_SJPV01000002.1"/>
</dbReference>
<evidence type="ECO:0000256" key="2">
    <source>
        <dbReference type="ARBA" id="ARBA00022618"/>
    </source>
</evidence>
<gene>
    <name evidence="6" type="primary">scpB</name>
    <name evidence="6" type="ORF">Poly41_18610</name>
</gene>
<evidence type="ECO:0000256" key="5">
    <source>
        <dbReference type="SAM" id="MobiDB-lite"/>
    </source>
</evidence>
<keyword evidence="1" id="KW-0963">Cytoplasm</keyword>
<evidence type="ECO:0000256" key="3">
    <source>
        <dbReference type="ARBA" id="ARBA00022829"/>
    </source>
</evidence>